<proteinExistence type="predicted"/>
<dbReference type="EMBL" id="CM055728">
    <property type="protein sequence ID" value="KAJ8016241.1"/>
    <property type="molecule type" value="Genomic_DNA"/>
</dbReference>
<evidence type="ECO:0000313" key="1">
    <source>
        <dbReference type="EMBL" id="KAJ8016241.1"/>
    </source>
</evidence>
<keyword evidence="2" id="KW-1185">Reference proteome</keyword>
<gene>
    <name evidence="1" type="ORF">DPEC_G00005160</name>
</gene>
<sequence>MEKQRKEEQERQILMKAAKLRLKQKAKEMQQLELNQIRQREANMTALAAIGPRKKRKMDSASSRTPGEHCQISTDTPRRPLQ</sequence>
<comment type="caution">
    <text evidence="1">The sequence shown here is derived from an EMBL/GenBank/DDBJ whole genome shotgun (WGS) entry which is preliminary data.</text>
</comment>
<name>A0ACC2HJN5_DALPE</name>
<reference evidence="1" key="1">
    <citation type="submission" date="2021-05" db="EMBL/GenBank/DDBJ databases">
        <authorList>
            <person name="Pan Q."/>
            <person name="Jouanno E."/>
            <person name="Zahm M."/>
            <person name="Klopp C."/>
            <person name="Cabau C."/>
            <person name="Louis A."/>
            <person name="Berthelot C."/>
            <person name="Parey E."/>
            <person name="Roest Crollius H."/>
            <person name="Montfort J."/>
            <person name="Robinson-Rechavi M."/>
            <person name="Bouchez O."/>
            <person name="Lampietro C."/>
            <person name="Lopez Roques C."/>
            <person name="Donnadieu C."/>
            <person name="Postlethwait J."/>
            <person name="Bobe J."/>
            <person name="Dillon D."/>
            <person name="Chandos A."/>
            <person name="von Hippel F."/>
            <person name="Guiguen Y."/>
        </authorList>
    </citation>
    <scope>NUCLEOTIDE SEQUENCE</scope>
    <source>
        <strain evidence="1">YG-Jan2019</strain>
    </source>
</reference>
<evidence type="ECO:0000313" key="2">
    <source>
        <dbReference type="Proteomes" id="UP001157502"/>
    </source>
</evidence>
<organism evidence="1 2">
    <name type="scientific">Dallia pectoralis</name>
    <name type="common">Alaska blackfish</name>
    <dbReference type="NCBI Taxonomy" id="75939"/>
    <lineage>
        <taxon>Eukaryota</taxon>
        <taxon>Metazoa</taxon>
        <taxon>Chordata</taxon>
        <taxon>Craniata</taxon>
        <taxon>Vertebrata</taxon>
        <taxon>Euteleostomi</taxon>
        <taxon>Actinopterygii</taxon>
        <taxon>Neopterygii</taxon>
        <taxon>Teleostei</taxon>
        <taxon>Protacanthopterygii</taxon>
        <taxon>Esociformes</taxon>
        <taxon>Umbridae</taxon>
        <taxon>Dallia</taxon>
    </lineage>
</organism>
<protein>
    <submittedName>
        <fullName evidence="1">Uncharacterized protein</fullName>
    </submittedName>
</protein>
<accession>A0ACC2HJN5</accession>
<dbReference type="Proteomes" id="UP001157502">
    <property type="component" value="Chromosome 1"/>
</dbReference>